<evidence type="ECO:0000313" key="2">
    <source>
        <dbReference type="EMBL" id="EON67696.1"/>
    </source>
</evidence>
<dbReference type="eggNOG" id="ENOG502SQ4R">
    <property type="taxonomic scope" value="Eukaryota"/>
</dbReference>
<evidence type="ECO:0000259" key="1">
    <source>
        <dbReference type="Pfam" id="PF06985"/>
    </source>
</evidence>
<dbReference type="PANTHER" id="PTHR39596:SF2">
    <property type="entry name" value="HET DOMAIN PROTEIN (AFU_ORTHOLOGUE AFUA_1G17550)-RELATED"/>
    <property type="match status" value="1"/>
</dbReference>
<organism evidence="2 3">
    <name type="scientific">Coniosporium apollinis (strain CBS 100218)</name>
    <name type="common">Rock-inhabiting black yeast</name>
    <dbReference type="NCBI Taxonomy" id="1168221"/>
    <lineage>
        <taxon>Eukaryota</taxon>
        <taxon>Fungi</taxon>
        <taxon>Dikarya</taxon>
        <taxon>Ascomycota</taxon>
        <taxon>Pezizomycotina</taxon>
        <taxon>Dothideomycetes</taxon>
        <taxon>Dothideomycetes incertae sedis</taxon>
        <taxon>Coniosporium</taxon>
    </lineage>
</organism>
<dbReference type="RefSeq" id="XP_007783013.1">
    <property type="nucleotide sequence ID" value="XM_007784823.1"/>
</dbReference>
<dbReference type="EMBL" id="JH767589">
    <property type="protein sequence ID" value="EON67696.1"/>
    <property type="molecule type" value="Genomic_DNA"/>
</dbReference>
<sequence length="864" mass="97893">MDHLPLPGKPTLADSLRIPYLSTSLYDGGPFADYPARHGWQLSIRDGKFSITRNGESPTRDATAAFLQTWLYFGLLSEALGCFWKPEMQQLFVEEGDKGERWLSTQYLEGIVVDWVGYMAEVSAGMSWKARLRMWRKLYWRISSGQKTTEYADEVRESYDRFQSSMKLVQTLILYAPRSELNALGTDQVLGLMALGVYLCTSWWKIYRHFHGRNPELLTAIEAGQAMTKPYLQEHMLKMNWCPSDISRIMGKSSSNVIWYYANMQPPRAEMDHSQCKEVFCSRNQINSMGRYQLAHATEDCECHLVQAKLEDLREVLAQGGIPVLNFEEHNEIRKNAVSVHKGSKANFVAISHIWAEGLGDPDDNALHNCQVKRLFNLIGQLPTRQPQSRYLWIDTMCVPVYKKDQGLHKKAMQKMRDTYESATEVLVLDAYVQDFKIEGATPLEAFARVVNSSWMQRLWTLQEGRLAQRVYFQFADGPVELRKLFNSISHQVFPSRAALATNTEITMSYRASKFHTFEEQKEILKGLYEGIIATRDAVMSRGLSKDSDEALCLSTLMDLDPTPVINAPDNEDEKMRALWAMIPKVPLSLVFSRAPKKLPIPGFRWAPSSFRGPIPHDIHDWWAGPDELWKRIEAEPTPSGLLVKLPGLFLRSVHAKDGWSNALDMGSHYIFQLPDGRWIGLGLGLPWSQPIKDTRPEKSPEGVALILQDNSLTERVHEDFSKSTIIANDIPSKGLLVGLVARVKSMENNEIHVAGLQHAQVMELPPDVSTMFSAAVSAAHKLWDRLTPEQPNSEVVKECIAVAKEAMLDPTVLDACRNQRRGAGADESDDEIMYMIAEMAHNVYLGGFNTVDLVPESCKWYVD</sequence>
<feature type="domain" description="Heterokaryon incompatibility" evidence="1">
    <location>
        <begin position="348"/>
        <end position="429"/>
    </location>
</feature>
<dbReference type="Pfam" id="PF06985">
    <property type="entry name" value="HET"/>
    <property type="match status" value="1"/>
</dbReference>
<dbReference type="STRING" id="1168221.R7Z1B5"/>
<proteinExistence type="predicted"/>
<dbReference type="GeneID" id="19904150"/>
<keyword evidence="3" id="KW-1185">Reference proteome</keyword>
<dbReference type="OMA" id="WRWAPRS"/>
<dbReference type="InterPro" id="IPR010730">
    <property type="entry name" value="HET"/>
</dbReference>
<dbReference type="Proteomes" id="UP000016924">
    <property type="component" value="Unassembled WGS sequence"/>
</dbReference>
<protein>
    <recommendedName>
        <fullName evidence="1">Heterokaryon incompatibility domain-containing protein</fullName>
    </recommendedName>
</protein>
<dbReference type="OrthoDB" id="2426273at2759"/>
<evidence type="ECO:0000313" key="3">
    <source>
        <dbReference type="Proteomes" id="UP000016924"/>
    </source>
</evidence>
<reference evidence="3" key="1">
    <citation type="submission" date="2012-06" db="EMBL/GenBank/DDBJ databases">
        <title>The genome sequence of Coniosporium apollinis CBS 100218.</title>
        <authorList>
            <consortium name="The Broad Institute Genome Sequencing Platform"/>
            <person name="Cuomo C."/>
            <person name="Gorbushina A."/>
            <person name="Noack S."/>
            <person name="Walker B."/>
            <person name="Young S.K."/>
            <person name="Zeng Q."/>
            <person name="Gargeya S."/>
            <person name="Fitzgerald M."/>
            <person name="Haas B."/>
            <person name="Abouelleil A."/>
            <person name="Alvarado L."/>
            <person name="Arachchi H.M."/>
            <person name="Berlin A.M."/>
            <person name="Chapman S.B."/>
            <person name="Goldberg J."/>
            <person name="Griggs A."/>
            <person name="Gujja S."/>
            <person name="Hansen M."/>
            <person name="Howarth C."/>
            <person name="Imamovic A."/>
            <person name="Larimer J."/>
            <person name="McCowan C."/>
            <person name="Montmayeur A."/>
            <person name="Murphy C."/>
            <person name="Neiman D."/>
            <person name="Pearson M."/>
            <person name="Priest M."/>
            <person name="Roberts A."/>
            <person name="Saif S."/>
            <person name="Shea T."/>
            <person name="Sisk P."/>
            <person name="Sykes S."/>
            <person name="Wortman J."/>
            <person name="Nusbaum C."/>
            <person name="Birren B."/>
        </authorList>
    </citation>
    <scope>NUCLEOTIDE SEQUENCE [LARGE SCALE GENOMIC DNA]</scope>
    <source>
        <strain evidence="3">CBS 100218</strain>
    </source>
</reference>
<gene>
    <name evidence="2" type="ORF">W97_06839</name>
</gene>
<dbReference type="HOGENOM" id="CLU_009388_3_0_1"/>
<dbReference type="PANTHER" id="PTHR39596">
    <property type="match status" value="1"/>
</dbReference>
<name>R7Z1B5_CONA1</name>
<dbReference type="AlphaFoldDB" id="R7Z1B5"/>
<accession>R7Z1B5</accession>